<dbReference type="Pfam" id="PF07914">
    <property type="entry name" value="DUF1679"/>
    <property type="match status" value="1"/>
</dbReference>
<accession>A0A3P7JDL7</accession>
<protein>
    <submittedName>
        <fullName evidence="1">Uncharacterized protein</fullName>
    </submittedName>
</protein>
<dbReference type="InterPro" id="IPR012877">
    <property type="entry name" value="Dhs-27"/>
</dbReference>
<dbReference type="AlphaFoldDB" id="A0A3P7JDL7"/>
<gene>
    <name evidence="1" type="ORF">SVUK_LOCUS13781</name>
</gene>
<sequence>MNLFTPAAGLFGTHVTWKDIEEDMQRELRTTASFGLNKSAKNIGDNKGFLSRIILIDPDWQQIDKNLPEKFVVKVRHFLPLEYRPKMRFLDCHSIGYAAVHV</sequence>
<evidence type="ECO:0000313" key="2">
    <source>
        <dbReference type="Proteomes" id="UP000270094"/>
    </source>
</evidence>
<keyword evidence="2" id="KW-1185">Reference proteome</keyword>
<dbReference type="PANTHER" id="PTHR23020">
    <property type="entry name" value="UNCHARACTERIZED NUCLEAR HORMONE RECEPTOR-RELATED"/>
    <property type="match status" value="1"/>
</dbReference>
<dbReference type="PANTHER" id="PTHR23020:SF8">
    <property type="entry name" value="CHK KINASE-LIKE DOMAIN-CONTAINING PROTEIN"/>
    <property type="match status" value="1"/>
</dbReference>
<dbReference type="OrthoDB" id="5786316at2759"/>
<dbReference type="EMBL" id="UYYB01102920">
    <property type="protein sequence ID" value="VDM78783.1"/>
    <property type="molecule type" value="Genomic_DNA"/>
</dbReference>
<organism evidence="1 2">
    <name type="scientific">Strongylus vulgaris</name>
    <name type="common">Blood worm</name>
    <dbReference type="NCBI Taxonomy" id="40348"/>
    <lineage>
        <taxon>Eukaryota</taxon>
        <taxon>Metazoa</taxon>
        <taxon>Ecdysozoa</taxon>
        <taxon>Nematoda</taxon>
        <taxon>Chromadorea</taxon>
        <taxon>Rhabditida</taxon>
        <taxon>Rhabditina</taxon>
        <taxon>Rhabditomorpha</taxon>
        <taxon>Strongyloidea</taxon>
        <taxon>Strongylidae</taxon>
        <taxon>Strongylus</taxon>
    </lineage>
</organism>
<proteinExistence type="predicted"/>
<reference evidence="1 2" key="1">
    <citation type="submission" date="2018-11" db="EMBL/GenBank/DDBJ databases">
        <authorList>
            <consortium name="Pathogen Informatics"/>
        </authorList>
    </citation>
    <scope>NUCLEOTIDE SEQUENCE [LARGE SCALE GENOMIC DNA]</scope>
</reference>
<dbReference type="Proteomes" id="UP000270094">
    <property type="component" value="Unassembled WGS sequence"/>
</dbReference>
<name>A0A3P7JDL7_STRVU</name>
<evidence type="ECO:0000313" key="1">
    <source>
        <dbReference type="EMBL" id="VDM78783.1"/>
    </source>
</evidence>
<dbReference type="InterPro" id="IPR052961">
    <property type="entry name" value="Oxido-Kinase-like_Enzymes"/>
</dbReference>